<feature type="compositionally biased region" description="Low complexity" evidence="1">
    <location>
        <begin position="178"/>
        <end position="187"/>
    </location>
</feature>
<dbReference type="Proteomes" id="UP000075714">
    <property type="component" value="Unassembled WGS sequence"/>
</dbReference>
<feature type="compositionally biased region" description="Low complexity" evidence="1">
    <location>
        <begin position="666"/>
        <end position="686"/>
    </location>
</feature>
<dbReference type="EMBL" id="LSYV01000002">
    <property type="protein sequence ID" value="KXZ56791.1"/>
    <property type="molecule type" value="Genomic_DNA"/>
</dbReference>
<feature type="compositionally biased region" description="Low complexity" evidence="1">
    <location>
        <begin position="463"/>
        <end position="473"/>
    </location>
</feature>
<name>A0A150H408_GONPE</name>
<protein>
    <submittedName>
        <fullName evidence="2">Uncharacterized protein</fullName>
    </submittedName>
</protein>
<sequence length="913" mass="95667">MSLHRRSRRGNALSPISTPREDAASTQFNEQSNIFKLQLRPLEDPESFKPSAQLVSCEFATRYLESVGVRPSKATMDLVHRNMPLTESHIKTTLRAKGHVEDEIHISVPPVTHHYRVPVFINPAAVLQLGIGNSVLAADGAAAEEGAQTERATSGLAAGPRTSTTASGGGGRQGDNKGPASPIAAGPPGHGHGGAPGRGPSGTDFLDMASRYLHPFNLDVNLARQNVAALYAAARPRTSSDEGGARADTRMTGGSGAGMGGGGCGGGGGGWGSMPSTSGRVGSGGRHEASGLLASTGGSNGSGPWPGGRRAGSWPRSNSGTMRPGTTPAAAGESGGGGGMAGASRLEIMEELVQPLLVTPEVVLTLQAQLEAALADWHRHQAPEALKGRLTPEEFARTQEELSSEPMVKLLITLVNFLHEELIRGHPSYPAHLEARLSSRDGLRSGQGRRQESSLEDRGMMQRGGSISGESAIGLGGGGLRGGTASGHRSSAQLPTTMSMQQMTNLQKYDLGYQAYVRQKLEQRHRSREGSPSSHHGGPSRGGGGGGAHGARSGSSSPPPTGGTFAGGERPSQHHQAHSLHQQANRHLESAPEPALDSEAQRVSFAAAPHYSPPPLPDDRPDSGSGRGTAGSLFGSLNLPGAPATRSGGSSSAHGHGHGRGHAPPHRGSSATSLATSAPTTAPASPISGLPPRVDRALRHSPSFALAAAANTARSIHASLNAADSAALQRERLFALHVDFAGRFKVLRQSRSGMFFTLPILLLAMRLCVNTLFSTLYPQWTRTAEGAQVLADMDGAIRALFDPHAYLERALSLLQSTPSAIEAVTRHPQRRGNERQHFNDTSPLMQATLKGAKSAGARKLMQSPCNQTQSRGLLRTQLTHEQRATLFQLGLQWMQRPDPVLSQIGEPHAVGRL</sequence>
<dbReference type="AlphaFoldDB" id="A0A150H408"/>
<feature type="compositionally biased region" description="Low complexity" evidence="1">
    <location>
        <begin position="157"/>
        <end position="166"/>
    </location>
</feature>
<evidence type="ECO:0000256" key="1">
    <source>
        <dbReference type="SAM" id="MobiDB-lite"/>
    </source>
</evidence>
<feature type="region of interest" description="Disordered" evidence="1">
    <location>
        <begin position="436"/>
        <end position="491"/>
    </location>
</feature>
<feature type="compositionally biased region" description="Gly residues" evidence="1">
    <location>
        <begin position="188"/>
        <end position="200"/>
    </location>
</feature>
<organism evidence="2 3">
    <name type="scientific">Gonium pectorale</name>
    <name type="common">Green alga</name>
    <dbReference type="NCBI Taxonomy" id="33097"/>
    <lineage>
        <taxon>Eukaryota</taxon>
        <taxon>Viridiplantae</taxon>
        <taxon>Chlorophyta</taxon>
        <taxon>core chlorophytes</taxon>
        <taxon>Chlorophyceae</taxon>
        <taxon>CS clade</taxon>
        <taxon>Chlamydomonadales</taxon>
        <taxon>Volvocaceae</taxon>
        <taxon>Gonium</taxon>
    </lineage>
</organism>
<feature type="compositionally biased region" description="Basic and acidic residues" evidence="1">
    <location>
        <begin position="436"/>
        <end position="460"/>
    </location>
</feature>
<gene>
    <name evidence="2" type="ORF">GPECTOR_1g712</name>
</gene>
<feature type="compositionally biased region" description="Gly residues" evidence="1">
    <location>
        <begin position="253"/>
        <end position="272"/>
    </location>
</feature>
<comment type="caution">
    <text evidence="2">The sequence shown here is derived from an EMBL/GenBank/DDBJ whole genome shotgun (WGS) entry which is preliminary data.</text>
</comment>
<dbReference type="OrthoDB" id="159675at2759"/>
<feature type="compositionally biased region" description="Gly residues" evidence="1">
    <location>
        <begin position="298"/>
        <end position="310"/>
    </location>
</feature>
<feature type="compositionally biased region" description="Gly residues" evidence="1">
    <location>
        <begin position="539"/>
        <end position="549"/>
    </location>
</feature>
<feature type="compositionally biased region" description="Basic and acidic residues" evidence="1">
    <location>
        <begin position="238"/>
        <end position="249"/>
    </location>
</feature>
<feature type="compositionally biased region" description="Basic residues" evidence="1">
    <location>
        <begin position="655"/>
        <end position="665"/>
    </location>
</feature>
<reference evidence="3" key="1">
    <citation type="journal article" date="2016" name="Nat. Commun.">
        <title>The Gonium pectorale genome demonstrates co-option of cell cycle regulation during the evolution of multicellularity.</title>
        <authorList>
            <person name="Hanschen E.R."/>
            <person name="Marriage T.N."/>
            <person name="Ferris P.J."/>
            <person name="Hamaji T."/>
            <person name="Toyoda A."/>
            <person name="Fujiyama A."/>
            <person name="Neme R."/>
            <person name="Noguchi H."/>
            <person name="Minakuchi Y."/>
            <person name="Suzuki M."/>
            <person name="Kawai-Toyooka H."/>
            <person name="Smith D.R."/>
            <person name="Sparks H."/>
            <person name="Anderson J."/>
            <person name="Bakaric R."/>
            <person name="Luria V."/>
            <person name="Karger A."/>
            <person name="Kirschner M.W."/>
            <person name="Durand P.M."/>
            <person name="Michod R.E."/>
            <person name="Nozaki H."/>
            <person name="Olson B.J."/>
        </authorList>
    </citation>
    <scope>NUCLEOTIDE SEQUENCE [LARGE SCALE GENOMIC DNA]</scope>
    <source>
        <strain evidence="3">NIES-2863</strain>
    </source>
</reference>
<feature type="compositionally biased region" description="Gly residues" evidence="1">
    <location>
        <begin position="474"/>
        <end position="485"/>
    </location>
</feature>
<feature type="region of interest" description="Disordered" evidence="1">
    <location>
        <begin position="521"/>
        <end position="694"/>
    </location>
</feature>
<feature type="region of interest" description="Disordered" evidence="1">
    <location>
        <begin position="146"/>
        <end position="203"/>
    </location>
</feature>
<keyword evidence="3" id="KW-1185">Reference proteome</keyword>
<feature type="region of interest" description="Disordered" evidence="1">
    <location>
        <begin position="235"/>
        <end position="341"/>
    </location>
</feature>
<evidence type="ECO:0000313" key="3">
    <source>
        <dbReference type="Proteomes" id="UP000075714"/>
    </source>
</evidence>
<proteinExistence type="predicted"/>
<feature type="region of interest" description="Disordered" evidence="1">
    <location>
        <begin position="1"/>
        <end position="27"/>
    </location>
</feature>
<evidence type="ECO:0000313" key="2">
    <source>
        <dbReference type="EMBL" id="KXZ56791.1"/>
    </source>
</evidence>
<accession>A0A150H408</accession>